<dbReference type="OrthoDB" id="2836053at2759"/>
<dbReference type="InParanoid" id="A0A165UAK3"/>
<gene>
    <name evidence="1" type="ORF">NEOLEDRAFT_1240014</name>
</gene>
<proteinExistence type="predicted"/>
<name>A0A165UAK3_9AGAM</name>
<dbReference type="Proteomes" id="UP000076761">
    <property type="component" value="Unassembled WGS sequence"/>
</dbReference>
<reference evidence="1 2" key="1">
    <citation type="journal article" date="2016" name="Mol. Biol. Evol.">
        <title>Comparative Genomics of Early-Diverging Mushroom-Forming Fungi Provides Insights into the Origins of Lignocellulose Decay Capabilities.</title>
        <authorList>
            <person name="Nagy L.G."/>
            <person name="Riley R."/>
            <person name="Tritt A."/>
            <person name="Adam C."/>
            <person name="Daum C."/>
            <person name="Floudas D."/>
            <person name="Sun H."/>
            <person name="Yadav J.S."/>
            <person name="Pangilinan J."/>
            <person name="Larsson K.H."/>
            <person name="Matsuura K."/>
            <person name="Barry K."/>
            <person name="Labutti K."/>
            <person name="Kuo R."/>
            <person name="Ohm R.A."/>
            <person name="Bhattacharya S.S."/>
            <person name="Shirouzu T."/>
            <person name="Yoshinaga Y."/>
            <person name="Martin F.M."/>
            <person name="Grigoriev I.V."/>
            <person name="Hibbett D.S."/>
        </authorList>
    </citation>
    <scope>NUCLEOTIDE SEQUENCE [LARGE SCALE GENOMIC DNA]</scope>
    <source>
        <strain evidence="1 2">HHB14362 ss-1</strain>
    </source>
</reference>
<organism evidence="1 2">
    <name type="scientific">Neolentinus lepideus HHB14362 ss-1</name>
    <dbReference type="NCBI Taxonomy" id="1314782"/>
    <lineage>
        <taxon>Eukaryota</taxon>
        <taxon>Fungi</taxon>
        <taxon>Dikarya</taxon>
        <taxon>Basidiomycota</taxon>
        <taxon>Agaricomycotina</taxon>
        <taxon>Agaricomycetes</taxon>
        <taxon>Gloeophyllales</taxon>
        <taxon>Gloeophyllaceae</taxon>
        <taxon>Neolentinus</taxon>
    </lineage>
</organism>
<evidence type="ECO:0000313" key="1">
    <source>
        <dbReference type="EMBL" id="KZT27875.1"/>
    </source>
</evidence>
<evidence type="ECO:0000313" key="2">
    <source>
        <dbReference type="Proteomes" id="UP000076761"/>
    </source>
</evidence>
<dbReference type="AlphaFoldDB" id="A0A165UAK3"/>
<evidence type="ECO:0008006" key="3">
    <source>
        <dbReference type="Google" id="ProtNLM"/>
    </source>
</evidence>
<dbReference type="EMBL" id="KV425560">
    <property type="protein sequence ID" value="KZT27875.1"/>
    <property type="molecule type" value="Genomic_DNA"/>
</dbReference>
<protein>
    <recommendedName>
        <fullName evidence="3">F-box domain-containing protein</fullName>
    </recommendedName>
</protein>
<sequence length="328" mass="37239">MFDIESGVSVSWLPAELYDTILREIWSSSLSPEDRVQLLVTLPLVNKAWLSIFAPIVMTDVYIATPKYGLHYIQLLRETPVRESKSLWTAATAAAASRSRSLTFHIHGDSTLFPVQIYRATNAMGDTFVSTLYTIAGLGFLPNLHRLSIEYENWGFDDLFDHYRLIAFPQQITHLNLKYSYNAKFPSLSLSLKEYLRGSYVRHRCSKCRLHSIRSISLDGVPVEFVRDILGLCPNTETLEVSTTLAESLERLHPLSETVHTIVLRNTEGATRDAQLDSMLAKSILQCCFPSLRIVMERDMDRQACKRIGGLSYSHSLEILRPRAVQKL</sequence>
<accession>A0A165UAK3</accession>
<keyword evidence="2" id="KW-1185">Reference proteome</keyword>